<dbReference type="Proteomes" id="UP000299102">
    <property type="component" value="Unassembled WGS sequence"/>
</dbReference>
<proteinExistence type="predicted"/>
<evidence type="ECO:0000313" key="1">
    <source>
        <dbReference type="EMBL" id="GBP27556.1"/>
    </source>
</evidence>
<keyword evidence="2" id="KW-1185">Reference proteome</keyword>
<name>A0A4C1UNJ0_EUMVA</name>
<accession>A0A4C1UNJ0</accession>
<dbReference type="EMBL" id="BGZK01000195">
    <property type="protein sequence ID" value="GBP27556.1"/>
    <property type="molecule type" value="Genomic_DNA"/>
</dbReference>
<dbReference type="AlphaFoldDB" id="A0A4C1UNJ0"/>
<reference evidence="1 2" key="1">
    <citation type="journal article" date="2019" name="Commun. Biol.">
        <title>The bagworm genome reveals a unique fibroin gene that provides high tensile strength.</title>
        <authorList>
            <person name="Kono N."/>
            <person name="Nakamura H."/>
            <person name="Ohtoshi R."/>
            <person name="Tomita M."/>
            <person name="Numata K."/>
            <person name="Arakawa K."/>
        </authorList>
    </citation>
    <scope>NUCLEOTIDE SEQUENCE [LARGE SCALE GENOMIC DNA]</scope>
</reference>
<comment type="caution">
    <text evidence="1">The sequence shown here is derived from an EMBL/GenBank/DDBJ whole genome shotgun (WGS) entry which is preliminary data.</text>
</comment>
<protein>
    <submittedName>
        <fullName evidence="1">Uncharacterized protein</fullName>
    </submittedName>
</protein>
<sequence>MSIRESPLRFTRAPSQSPLQYKVHLVQYKTHLAYGIGSHVAQSASLSVFLRTPSECFDTSLNRLCGEEDPEYRGSRQKNLEHVLLEHCAVTK</sequence>
<organism evidence="1 2">
    <name type="scientific">Eumeta variegata</name>
    <name type="common">Bagworm moth</name>
    <name type="synonym">Eumeta japonica</name>
    <dbReference type="NCBI Taxonomy" id="151549"/>
    <lineage>
        <taxon>Eukaryota</taxon>
        <taxon>Metazoa</taxon>
        <taxon>Ecdysozoa</taxon>
        <taxon>Arthropoda</taxon>
        <taxon>Hexapoda</taxon>
        <taxon>Insecta</taxon>
        <taxon>Pterygota</taxon>
        <taxon>Neoptera</taxon>
        <taxon>Endopterygota</taxon>
        <taxon>Lepidoptera</taxon>
        <taxon>Glossata</taxon>
        <taxon>Ditrysia</taxon>
        <taxon>Tineoidea</taxon>
        <taxon>Psychidae</taxon>
        <taxon>Oiketicinae</taxon>
        <taxon>Eumeta</taxon>
    </lineage>
</organism>
<gene>
    <name evidence="1" type="ORF">EVAR_18750_1</name>
</gene>
<evidence type="ECO:0000313" key="2">
    <source>
        <dbReference type="Proteomes" id="UP000299102"/>
    </source>
</evidence>